<dbReference type="GO" id="GO:0007166">
    <property type="term" value="P:cell surface receptor signaling pathway"/>
    <property type="evidence" value="ECO:0007669"/>
    <property type="project" value="InterPro"/>
</dbReference>
<reference evidence="1" key="1">
    <citation type="submission" date="2020-11" db="EMBL/GenBank/DDBJ databases">
        <authorList>
            <consortium name="DOE Joint Genome Institute"/>
            <person name="Ahrendt S."/>
            <person name="Riley R."/>
            <person name="Andreopoulos W."/>
            <person name="Labutti K."/>
            <person name="Pangilinan J."/>
            <person name="Ruiz-Duenas F.J."/>
            <person name="Barrasa J.M."/>
            <person name="Sanchez-Garcia M."/>
            <person name="Camarero S."/>
            <person name="Miyauchi S."/>
            <person name="Serrano A."/>
            <person name="Linde D."/>
            <person name="Babiker R."/>
            <person name="Drula E."/>
            <person name="Ayuso-Fernandez I."/>
            <person name="Pacheco R."/>
            <person name="Padilla G."/>
            <person name="Ferreira P."/>
            <person name="Barriuso J."/>
            <person name="Kellner H."/>
            <person name="Castanera R."/>
            <person name="Alfaro M."/>
            <person name="Ramirez L."/>
            <person name="Pisabarro A.G."/>
            <person name="Kuo A."/>
            <person name="Tritt A."/>
            <person name="Lipzen A."/>
            <person name="He G."/>
            <person name="Yan M."/>
            <person name="Ng V."/>
            <person name="Cullen D."/>
            <person name="Martin F."/>
            <person name="Rosso M.-N."/>
            <person name="Henrissat B."/>
            <person name="Hibbett D."/>
            <person name="Martinez A.T."/>
            <person name="Grigoriev I.V."/>
        </authorList>
    </citation>
    <scope>NUCLEOTIDE SEQUENCE</scope>
    <source>
        <strain evidence="1">MF-IS2</strain>
    </source>
</reference>
<dbReference type="AlphaFoldDB" id="A0A9P5X0P7"/>
<gene>
    <name evidence="1" type="ORF">P691DRAFT_681659</name>
</gene>
<feature type="non-terminal residue" evidence="1">
    <location>
        <position position="1"/>
    </location>
</feature>
<organism evidence="1 2">
    <name type="scientific">Macrolepiota fuliginosa MF-IS2</name>
    <dbReference type="NCBI Taxonomy" id="1400762"/>
    <lineage>
        <taxon>Eukaryota</taxon>
        <taxon>Fungi</taxon>
        <taxon>Dikarya</taxon>
        <taxon>Basidiomycota</taxon>
        <taxon>Agaricomycotina</taxon>
        <taxon>Agaricomycetes</taxon>
        <taxon>Agaricomycetidae</taxon>
        <taxon>Agaricales</taxon>
        <taxon>Agaricineae</taxon>
        <taxon>Agaricaceae</taxon>
        <taxon>Macrolepiota</taxon>
    </lineage>
</organism>
<keyword evidence="2" id="KW-1185">Reference proteome</keyword>
<evidence type="ECO:0000313" key="1">
    <source>
        <dbReference type="EMBL" id="KAF9442348.1"/>
    </source>
</evidence>
<dbReference type="InterPro" id="IPR059179">
    <property type="entry name" value="MLKL-like_MCAfunc"/>
</dbReference>
<dbReference type="InterPro" id="IPR036537">
    <property type="entry name" value="Adaptor_Cbl_N_dom_sf"/>
</dbReference>
<evidence type="ECO:0000313" key="2">
    <source>
        <dbReference type="Proteomes" id="UP000807342"/>
    </source>
</evidence>
<name>A0A9P5X0P7_9AGAR</name>
<dbReference type="CDD" id="cd21037">
    <property type="entry name" value="MLKL_NTD"/>
    <property type="match status" value="1"/>
</dbReference>
<dbReference type="Proteomes" id="UP000807342">
    <property type="component" value="Unassembled WGS sequence"/>
</dbReference>
<dbReference type="EMBL" id="MU151649">
    <property type="protein sequence ID" value="KAF9442348.1"/>
    <property type="molecule type" value="Genomic_DNA"/>
</dbReference>
<proteinExistence type="predicted"/>
<dbReference type="OrthoDB" id="192148at2759"/>
<comment type="caution">
    <text evidence="1">The sequence shown here is derived from an EMBL/GenBank/DDBJ whole genome shotgun (WGS) entry which is preliminary data.</text>
</comment>
<accession>A0A9P5X0P7</accession>
<sequence>GITVPMALIISEHVLELLQTAADLVSVPGITLAADVALSIINIIQTMKNNKDEFISIGKDSCVIVAAVIQRVNITQVEQNASVSLAVLHQDASQLLSDMQSIEMCIRKCRKRSLIKRLLYYKVDQGLIQECRDRLRSAITLFDVSSCASDCEPGIHTFISYIPILKYADSWQR</sequence>
<protein>
    <submittedName>
        <fullName evidence="1">Uncharacterized protein</fullName>
    </submittedName>
</protein>
<dbReference type="Gene3D" id="1.20.930.20">
    <property type="entry name" value="Adaptor protein Cbl, N-terminal domain"/>
    <property type="match status" value="1"/>
</dbReference>